<gene>
    <name evidence="1" type="ORF">AKJ36_02800</name>
</gene>
<sequence length="255" mass="28582">MIRTEDSGYLISEHTLSFGAGEGDFWLVKTDSEGNEEWSKAFGGENDDWARSVVQAEDGGYAMVGETESYGPGKIDIWLVKVGGEGGVQYSVSATAQMHIDFLNGYYSQDVLWDYIQDYNTEPNLWATDPNGLAATLNHYISSYYFEDKKDDGCKEGTINLVMSLHNYGTPSPTLVNEGAHWVLVIGAYYEKDGMNVLDVGGVWRHDPAGTGYYYENKYIQYTDWDDDFTAVDISNSEWDGYWVHVHGSGLKLKD</sequence>
<comment type="caution">
    <text evidence="1">The sequence shown here is derived from an EMBL/GenBank/DDBJ whole genome shotgun (WGS) entry which is preliminary data.</text>
</comment>
<reference evidence="1 2" key="1">
    <citation type="journal article" date="2016" name="Sci. Rep.">
        <title>Metabolic traits of an uncultured archaeal lineage -MSBL1- from brine pools of the Red Sea.</title>
        <authorList>
            <person name="Mwirichia R."/>
            <person name="Alam I."/>
            <person name="Rashid M."/>
            <person name="Vinu M."/>
            <person name="Ba-Alawi W."/>
            <person name="Anthony Kamau A."/>
            <person name="Kamanda Ngugi D."/>
            <person name="Goker M."/>
            <person name="Klenk H.P."/>
            <person name="Bajic V."/>
            <person name="Stingl U."/>
        </authorList>
    </citation>
    <scope>NUCLEOTIDE SEQUENCE [LARGE SCALE GENOMIC DNA]</scope>
    <source>
        <strain evidence="1">SCGC-AAA259I07</strain>
    </source>
</reference>
<protein>
    <submittedName>
        <fullName evidence="1">Uncharacterized protein</fullName>
    </submittedName>
</protein>
<dbReference type="PANTHER" id="PTHR42754">
    <property type="entry name" value="ENDOGLUCANASE"/>
    <property type="match status" value="1"/>
</dbReference>
<dbReference type="EMBL" id="LHXQ01000044">
    <property type="protein sequence ID" value="KXA94496.1"/>
    <property type="molecule type" value="Genomic_DNA"/>
</dbReference>
<keyword evidence="2" id="KW-1185">Reference proteome</keyword>
<dbReference type="AlphaFoldDB" id="A0A133UK60"/>
<evidence type="ECO:0000313" key="2">
    <source>
        <dbReference type="Proteomes" id="UP000070155"/>
    </source>
</evidence>
<evidence type="ECO:0000313" key="1">
    <source>
        <dbReference type="EMBL" id="KXA94496.1"/>
    </source>
</evidence>
<proteinExistence type="predicted"/>
<name>A0A133UK60_9EURY</name>
<dbReference type="PANTHER" id="PTHR42754:SF1">
    <property type="entry name" value="LIPOPROTEIN"/>
    <property type="match status" value="1"/>
</dbReference>
<dbReference type="Proteomes" id="UP000070155">
    <property type="component" value="Unassembled WGS sequence"/>
</dbReference>
<accession>A0A133UK60</accession>
<organism evidence="1 2">
    <name type="scientific">candidate division MSBL1 archaeon SCGC-AAA259I07</name>
    <dbReference type="NCBI Taxonomy" id="1698266"/>
    <lineage>
        <taxon>Archaea</taxon>
        <taxon>Methanobacteriati</taxon>
        <taxon>Methanobacteriota</taxon>
        <taxon>candidate division MSBL1</taxon>
    </lineage>
</organism>